<proteinExistence type="predicted"/>
<dbReference type="AlphaFoldDB" id="A0A542ZEK7"/>
<evidence type="ECO:0000313" key="2">
    <source>
        <dbReference type="Proteomes" id="UP000319514"/>
    </source>
</evidence>
<evidence type="ECO:0000313" key="1">
    <source>
        <dbReference type="EMBL" id="TQL58768.1"/>
    </source>
</evidence>
<gene>
    <name evidence="1" type="ORF">FB474_0105</name>
</gene>
<name>A0A542ZEK7_9MICO</name>
<keyword evidence="2" id="KW-1185">Reference proteome</keyword>
<sequence length="128" mass="13872">MLRLLGAHIGVTLQSERIHLPDGAYVDVDGVCTNPPALVEAWAHQGPPKSAQRNKILGDALKLAHVNTVLGTGHRLILCFSDEAACAPFTGRSWYAGAIRTLGIETHVVTLPDNLVKDILAAQQRQYR</sequence>
<organism evidence="1 2">
    <name type="scientific">Oryzihumus leptocrescens</name>
    <dbReference type="NCBI Taxonomy" id="297536"/>
    <lineage>
        <taxon>Bacteria</taxon>
        <taxon>Bacillati</taxon>
        <taxon>Actinomycetota</taxon>
        <taxon>Actinomycetes</taxon>
        <taxon>Micrococcales</taxon>
        <taxon>Intrasporangiaceae</taxon>
        <taxon>Oryzihumus</taxon>
    </lineage>
</organism>
<reference evidence="1 2" key="1">
    <citation type="submission" date="2019-06" db="EMBL/GenBank/DDBJ databases">
        <title>Sequencing the genomes of 1000 actinobacteria strains.</title>
        <authorList>
            <person name="Klenk H.-P."/>
        </authorList>
    </citation>
    <scope>NUCLEOTIDE SEQUENCE [LARGE SCALE GENOMIC DNA]</scope>
    <source>
        <strain evidence="1 2">DSM 18082</strain>
    </source>
</reference>
<protein>
    <submittedName>
        <fullName evidence="1">Uncharacterized protein</fullName>
    </submittedName>
</protein>
<accession>A0A542ZEK7</accession>
<dbReference type="EMBL" id="VFOQ01000001">
    <property type="protein sequence ID" value="TQL58768.1"/>
    <property type="molecule type" value="Genomic_DNA"/>
</dbReference>
<comment type="caution">
    <text evidence="1">The sequence shown here is derived from an EMBL/GenBank/DDBJ whole genome shotgun (WGS) entry which is preliminary data.</text>
</comment>
<dbReference type="OrthoDB" id="7062541at2"/>
<dbReference type="Proteomes" id="UP000319514">
    <property type="component" value="Unassembled WGS sequence"/>
</dbReference>
<dbReference type="RefSeq" id="WP_141786864.1">
    <property type="nucleotide sequence ID" value="NZ_BAAAKX010000006.1"/>
</dbReference>